<evidence type="ECO:0000313" key="1">
    <source>
        <dbReference type="EMBL" id="KFJ42792.1"/>
    </source>
</evidence>
<dbReference type="EMBL" id="JOUE01000006">
    <property type="protein sequence ID" value="KFJ42792.1"/>
    <property type="molecule type" value="Genomic_DNA"/>
</dbReference>
<reference evidence="1 2" key="1">
    <citation type="submission" date="2014-04" db="EMBL/GenBank/DDBJ databases">
        <authorList>
            <person name="Bishop-Lilly K.A."/>
            <person name="Broomall S.M."/>
            <person name="Chain P.S."/>
            <person name="Chertkov O."/>
            <person name="Coyne S.R."/>
            <person name="Daligault H.E."/>
            <person name="Davenport K.W."/>
            <person name="Erkkila T."/>
            <person name="Frey K.G."/>
            <person name="Gibbons H.S."/>
            <person name="Gu W."/>
            <person name="Jaissle J."/>
            <person name="Johnson S.L."/>
            <person name="Koroleva G.I."/>
            <person name="Ladner J.T."/>
            <person name="Lo C.-C."/>
            <person name="Minogue T.D."/>
            <person name="Munk C."/>
            <person name="Palacios G.F."/>
            <person name="Redden C.L."/>
            <person name="Rosenzweig C.N."/>
            <person name="Scholz M.B."/>
            <person name="Teshima H."/>
            <person name="Xu Y."/>
        </authorList>
    </citation>
    <scope>NUCLEOTIDE SEQUENCE [LARGE SCALE GENOMIC DNA]</scope>
    <source>
        <strain evidence="1 2">FAJ</strain>
    </source>
</reference>
<sequence length="57" mass="6263">MESLKRNDLNSNGHQLKSWTAPRIIEISKNCDTISVEGKDEPNSFEITVGATVFGPS</sequence>
<gene>
    <name evidence="1" type="ORF">DR78_439</name>
</gene>
<comment type="caution">
    <text evidence="1">The sequence shown here is derived from an EMBL/GenBank/DDBJ whole genome shotgun (WGS) entry which is preliminary data.</text>
</comment>
<dbReference type="Proteomes" id="UP000029117">
    <property type="component" value="Unassembled WGS sequence"/>
</dbReference>
<organism evidence="1 2">
    <name type="scientific">Francisella philomiragia</name>
    <dbReference type="NCBI Taxonomy" id="28110"/>
    <lineage>
        <taxon>Bacteria</taxon>
        <taxon>Pseudomonadati</taxon>
        <taxon>Pseudomonadota</taxon>
        <taxon>Gammaproteobacteria</taxon>
        <taxon>Thiotrichales</taxon>
        <taxon>Francisellaceae</taxon>
        <taxon>Francisella</taxon>
    </lineage>
</organism>
<dbReference type="AlphaFoldDB" id="A0AAW3DC91"/>
<proteinExistence type="predicted"/>
<dbReference type="RefSeq" id="WP_155269604.1">
    <property type="nucleotide sequence ID" value="NZ_JACTRV010000014.1"/>
</dbReference>
<evidence type="ECO:0000313" key="2">
    <source>
        <dbReference type="Proteomes" id="UP000029117"/>
    </source>
</evidence>
<protein>
    <submittedName>
        <fullName evidence="1">Uncharacterized protein</fullName>
    </submittedName>
</protein>
<accession>A0AAW3DC91</accession>
<name>A0AAW3DC91_9GAMM</name>